<evidence type="ECO:0000313" key="2">
    <source>
        <dbReference type="Proteomes" id="UP000199042"/>
    </source>
</evidence>
<dbReference type="AlphaFoldDB" id="A0AB37ZXN8"/>
<dbReference type="EMBL" id="FNQH01000001">
    <property type="protein sequence ID" value="SDZ99415.1"/>
    <property type="molecule type" value="Genomic_DNA"/>
</dbReference>
<evidence type="ECO:0008006" key="3">
    <source>
        <dbReference type="Google" id="ProtNLM"/>
    </source>
</evidence>
<gene>
    <name evidence="1" type="ORF">SAMN04488525_101814</name>
</gene>
<name>A0AB37ZXN8_9LACT</name>
<evidence type="ECO:0000313" key="1">
    <source>
        <dbReference type="EMBL" id="SDZ99415.1"/>
    </source>
</evidence>
<reference evidence="1 2" key="1">
    <citation type="submission" date="2016-10" db="EMBL/GenBank/DDBJ databases">
        <authorList>
            <person name="Varghese N."/>
            <person name="Submissions S."/>
        </authorList>
    </citation>
    <scope>NUCLEOTIDE SEQUENCE [LARGE SCALE GENOMIC DNA]</scope>
    <source>
        <strain evidence="1 2">DSM 14526</strain>
    </source>
</reference>
<sequence>MSESPIFYDETDFFSRQHNYSLTALSSGKGSKLGRFYRDATKYQLTVNVVGNTEEQAHELLNEMNRLFERDVFSALPGKLFVNEQYINCYIVSSKSVDRLHAGTMFLVTLDILAEQPIWISEERHDFLTFTDGSEIGFKFPTAFPLGFTAGNGSRQLLVDHYVSCPMKISVFGPCSNPEFIIGENTYRVNGTLLSGERYEIDQRTKTVIKVTNSGEIVNAFNLRNKTESVFEPIKPGENILSYNGDFAIEITIFYERSEPLWS</sequence>
<proteinExistence type="predicted"/>
<accession>A0AB37ZXN8</accession>
<organism evidence="1 2">
    <name type="scientific">Trichococcus collinsii</name>
    <dbReference type="NCBI Taxonomy" id="157076"/>
    <lineage>
        <taxon>Bacteria</taxon>
        <taxon>Bacillati</taxon>
        <taxon>Bacillota</taxon>
        <taxon>Bacilli</taxon>
        <taxon>Lactobacillales</taxon>
        <taxon>Carnobacteriaceae</taxon>
        <taxon>Trichococcus</taxon>
    </lineage>
</organism>
<comment type="caution">
    <text evidence="1">The sequence shown here is derived from an EMBL/GenBank/DDBJ whole genome shotgun (WGS) entry which is preliminary data.</text>
</comment>
<dbReference type="Proteomes" id="UP000199042">
    <property type="component" value="Unassembled WGS sequence"/>
</dbReference>
<dbReference type="RefSeq" id="WP_086986856.1">
    <property type="nucleotide sequence ID" value="NZ_FJNA01000002.1"/>
</dbReference>
<protein>
    <recommendedName>
        <fullName evidence="3">Siphovirus-type tail component</fullName>
    </recommendedName>
</protein>
<keyword evidence="2" id="KW-1185">Reference proteome</keyword>